<reference evidence="1" key="1">
    <citation type="submission" date="2018-02" db="EMBL/GenBank/DDBJ databases">
        <title>Rhizophora mucronata_Transcriptome.</title>
        <authorList>
            <person name="Meera S.P."/>
            <person name="Sreeshan A."/>
            <person name="Augustine A."/>
        </authorList>
    </citation>
    <scope>NUCLEOTIDE SEQUENCE</scope>
    <source>
        <tissue evidence="1">Leaf</tissue>
    </source>
</reference>
<proteinExistence type="predicted"/>
<organism evidence="1">
    <name type="scientific">Rhizophora mucronata</name>
    <name type="common">Asiatic mangrove</name>
    <dbReference type="NCBI Taxonomy" id="61149"/>
    <lineage>
        <taxon>Eukaryota</taxon>
        <taxon>Viridiplantae</taxon>
        <taxon>Streptophyta</taxon>
        <taxon>Embryophyta</taxon>
        <taxon>Tracheophyta</taxon>
        <taxon>Spermatophyta</taxon>
        <taxon>Magnoliopsida</taxon>
        <taxon>eudicotyledons</taxon>
        <taxon>Gunneridae</taxon>
        <taxon>Pentapetalae</taxon>
        <taxon>rosids</taxon>
        <taxon>fabids</taxon>
        <taxon>Malpighiales</taxon>
        <taxon>Rhizophoraceae</taxon>
        <taxon>Rhizophora</taxon>
    </lineage>
</organism>
<name>A0A2P2QTD5_RHIMU</name>
<protein>
    <submittedName>
        <fullName evidence="1">Uncharacterized protein</fullName>
    </submittedName>
</protein>
<evidence type="ECO:0000313" key="1">
    <source>
        <dbReference type="EMBL" id="MBX70300.1"/>
    </source>
</evidence>
<accession>A0A2P2QTD5</accession>
<dbReference type="EMBL" id="GGEC01089816">
    <property type="protein sequence ID" value="MBX70300.1"/>
    <property type="molecule type" value="Transcribed_RNA"/>
</dbReference>
<sequence>MVQIGPLVIPGEKTN</sequence>